<dbReference type="Proteomes" id="UP000309997">
    <property type="component" value="Unassembled WGS sequence"/>
</dbReference>
<protein>
    <submittedName>
        <fullName evidence="1">Uncharacterized protein</fullName>
    </submittedName>
</protein>
<keyword evidence="2" id="KW-1185">Reference proteome</keyword>
<proteinExistence type="predicted"/>
<evidence type="ECO:0000313" key="1">
    <source>
        <dbReference type="EMBL" id="KAL3585824.1"/>
    </source>
</evidence>
<name>A0ACC4C5M4_POPAL</name>
<reference evidence="1 2" key="1">
    <citation type="journal article" date="2024" name="Plant Biotechnol. J.">
        <title>Genome and CRISPR/Cas9 system of a widespread forest tree (Populus alba) in the world.</title>
        <authorList>
            <person name="Liu Y.J."/>
            <person name="Jiang P.F."/>
            <person name="Han X.M."/>
            <person name="Li X.Y."/>
            <person name="Wang H.M."/>
            <person name="Wang Y.J."/>
            <person name="Wang X.X."/>
            <person name="Zeng Q.Y."/>
        </authorList>
    </citation>
    <scope>NUCLEOTIDE SEQUENCE [LARGE SCALE GENOMIC DNA]</scope>
    <source>
        <strain evidence="2">cv. PAL-ZL1</strain>
    </source>
</reference>
<evidence type="ECO:0000313" key="2">
    <source>
        <dbReference type="Proteomes" id="UP000309997"/>
    </source>
</evidence>
<sequence length="438" mass="48824">MWKCFLTRTSRCFSTSAGNKALKWWDHVAPAPKDPINSVTEAFLADTSPTKINLGVGAYRDDEGKPVVLQCVREAEAKIAGCDFLESVSSAVSSKLVEESVKLVYGKNSDVIKEGRFAGVQALSGTGACRLFAEFQRRFYPESQIYMTDPTWSNHHNIWRDALVPERTFHYYHPDSKGLNFSALMDDVKNAPDGSFFLLHPCAHNPTGVDPTEEQWREISYLFKVKNHFPFFDMAYQGFASGDLDRDARSIRIFVEDGNLIGCAQSFAKNMGLYGHRVGCLNVLCNDAKQAVAIKSQLQQIARAMYSSPPVHGILLVSGILSDPNMKALWVQEVKVMANRIQNLRTTLRKSLEQLSSSLNWEHITNQVGMFCFSGLTPEQVDRLQRGFHIYMTLDGRMSMAGVTTGNVSYLANAIHETHVEKEQKSKSCLASEAAEGA</sequence>
<gene>
    <name evidence="1" type="ORF">D5086_012691</name>
</gene>
<organism evidence="1 2">
    <name type="scientific">Populus alba</name>
    <name type="common">White poplar</name>
    <dbReference type="NCBI Taxonomy" id="43335"/>
    <lineage>
        <taxon>Eukaryota</taxon>
        <taxon>Viridiplantae</taxon>
        <taxon>Streptophyta</taxon>
        <taxon>Embryophyta</taxon>
        <taxon>Tracheophyta</taxon>
        <taxon>Spermatophyta</taxon>
        <taxon>Magnoliopsida</taxon>
        <taxon>eudicotyledons</taxon>
        <taxon>Gunneridae</taxon>
        <taxon>Pentapetalae</taxon>
        <taxon>rosids</taxon>
        <taxon>fabids</taxon>
        <taxon>Malpighiales</taxon>
        <taxon>Salicaceae</taxon>
        <taxon>Saliceae</taxon>
        <taxon>Populus</taxon>
    </lineage>
</organism>
<accession>A0ACC4C5M4</accession>
<comment type="caution">
    <text evidence="1">The sequence shown here is derived from an EMBL/GenBank/DDBJ whole genome shotgun (WGS) entry which is preliminary data.</text>
</comment>
<dbReference type="EMBL" id="RCHU02000006">
    <property type="protein sequence ID" value="KAL3585824.1"/>
    <property type="molecule type" value="Genomic_DNA"/>
</dbReference>